<evidence type="ECO:0000256" key="1">
    <source>
        <dbReference type="ARBA" id="ARBA00022729"/>
    </source>
</evidence>
<organism evidence="4 5">
    <name type="scientific">Gelidibacter pelagius</name>
    <dbReference type="NCBI Taxonomy" id="2819985"/>
    <lineage>
        <taxon>Bacteria</taxon>
        <taxon>Pseudomonadati</taxon>
        <taxon>Bacteroidota</taxon>
        <taxon>Flavobacteriia</taxon>
        <taxon>Flavobacteriales</taxon>
        <taxon>Flavobacteriaceae</taxon>
        <taxon>Gelidibacter</taxon>
    </lineage>
</organism>
<evidence type="ECO:0000313" key="4">
    <source>
        <dbReference type="EMBL" id="MBO3097053.1"/>
    </source>
</evidence>
<sequence length="312" mass="33490">MKIIPKVLIVCIFTATSHFTQAQDNLTTDDSQKFYFRVGGGYSFESGKTEFNNADPNGLTGIMQSTDVTVSADGSTVNVKSLNGTAGAGVKANVTAGYMFNPYIGVELGVSYFHGDKTLIGRLRSPQVASEENTYLRGFDVAPGIFLTPNFKTVNPYARMGLIVPVAGELTIETIAKQANGGGPGTDILVEAKSEVKASFSVGYFGAIGLNYPINDNLSIFGEVEIKNLSIKSKSAEIIEYATTAISNGQSQLVPGQQLADLPVYEKKFEFTDDYNQSTTTTPNQNEPRKIPLQFVNASGTGINVGIRFTLN</sequence>
<dbReference type="InterPro" id="IPR027385">
    <property type="entry name" value="Beta-barrel_OMP"/>
</dbReference>
<protein>
    <submittedName>
        <fullName evidence="4">Outer membrane beta-barrel protein</fullName>
    </submittedName>
</protein>
<dbReference type="Proteomes" id="UP000681315">
    <property type="component" value="Unassembled WGS sequence"/>
</dbReference>
<proteinExistence type="predicted"/>
<evidence type="ECO:0000259" key="3">
    <source>
        <dbReference type="Pfam" id="PF13505"/>
    </source>
</evidence>
<gene>
    <name evidence="4" type="ORF">J4051_02135</name>
</gene>
<feature type="chain" id="PRO_5046424991" evidence="2">
    <location>
        <begin position="23"/>
        <end position="312"/>
    </location>
</feature>
<dbReference type="RefSeq" id="WP_208232098.1">
    <property type="nucleotide sequence ID" value="NZ_JAGEVG010000002.1"/>
</dbReference>
<feature type="signal peptide" evidence="2">
    <location>
        <begin position="1"/>
        <end position="22"/>
    </location>
</feature>
<comment type="caution">
    <text evidence="4">The sequence shown here is derived from an EMBL/GenBank/DDBJ whole genome shotgun (WGS) entry which is preliminary data.</text>
</comment>
<dbReference type="Pfam" id="PF13505">
    <property type="entry name" value="OMP_b-brl"/>
    <property type="match status" value="1"/>
</dbReference>
<dbReference type="InterPro" id="IPR011250">
    <property type="entry name" value="OMP/PagP_B-barrel"/>
</dbReference>
<keyword evidence="5" id="KW-1185">Reference proteome</keyword>
<dbReference type="EMBL" id="JAGEVG010000002">
    <property type="protein sequence ID" value="MBO3097053.1"/>
    <property type="molecule type" value="Genomic_DNA"/>
</dbReference>
<reference evidence="4 5" key="1">
    <citation type="submission" date="2021-03" db="EMBL/GenBank/DDBJ databases">
        <title>Gelidibacter sp. nov., isolated from costal sediment.</title>
        <authorList>
            <person name="Lun K.-Y."/>
        </authorList>
    </citation>
    <scope>NUCLEOTIDE SEQUENCE [LARGE SCALE GENOMIC DNA]</scope>
    <source>
        <strain evidence="4 5">DF109</strain>
    </source>
</reference>
<dbReference type="SUPFAM" id="SSF56925">
    <property type="entry name" value="OMPA-like"/>
    <property type="match status" value="1"/>
</dbReference>
<dbReference type="Gene3D" id="2.40.160.20">
    <property type="match status" value="1"/>
</dbReference>
<keyword evidence="1 2" id="KW-0732">Signal</keyword>
<evidence type="ECO:0000313" key="5">
    <source>
        <dbReference type="Proteomes" id="UP000681315"/>
    </source>
</evidence>
<feature type="domain" description="Outer membrane protein beta-barrel" evidence="3">
    <location>
        <begin position="30"/>
        <end position="233"/>
    </location>
</feature>
<name>A0ABS3SMW2_9FLAO</name>
<evidence type="ECO:0000256" key="2">
    <source>
        <dbReference type="SAM" id="SignalP"/>
    </source>
</evidence>
<accession>A0ABS3SMW2</accession>